<feature type="compositionally biased region" description="Polar residues" evidence="1">
    <location>
        <begin position="339"/>
        <end position="351"/>
    </location>
</feature>
<dbReference type="AlphaFoldDB" id="A0A2H4SQ50"/>
<gene>
    <name evidence="2" type="ORF">A9K55_004276</name>
</gene>
<sequence>MNRFRTKKRTKDDVSAPRPSIESETAGPFKLFGKKKLPENDSKQDLNLDAALPSSDDFRTSLLMTGLSARFSMLREQDDPHSKLGKASDDSVLFPKRQSRLMDFGYASGLHDISEIESLQAASLTRVNSSHGYEDNDAVNIMDRARPNDGNNLFGGRQKIYRIGAGAKPGNSGMGGRILYDEDVARSAFQKWKQSERGRTSFEDRVDDTLEFDSAFDYNKKRATNSTTSSAASIGRYSTAATSIASQVPSTKDGHNAIPSSASSVERSFTRTRRLYEQGLTQDLQNQQSSALSRIDTLSKSHRNKASPDVMPVPSPTTTTFGDRVMERRTILTKGSAPNLRSFTPPISATSPQPPAEPVPKFTTEHRPNFGVSPPLSPPISEADDHHPMLPIQPNDRGKATAMGVFNRPVQQYDDSKFAQRQQQMRKGRDASDTRSQPGGRSSHDTSRSRSSSMQRSLRDRIDATPSKSDRFAKKDYQSTSFFDESEDVSGPHGYSSFATSLGVQLSVERPNDEDHPAFRKSALPTPLSLSSRASDDNSSVDDKVDLSSRLADDPPEDSPTLGPGVNTGLSGMVRHHLRSDSNTSSIYDMTTHTPDFSFRQQSGTPDSKQQGYHGRNTSWGLSDNEFATDNGTWTPTANHTKPATRGEQDEFARHLADGARRVREKLTSYTEPDNEQSSPPMPPPESAKELASARSNALGILRTKSSRTSLFDRGRDRDSDTRSKSGKSPAPSIRKTSGEASQEEPPVPLPKDENVHAGLKAFRQARRELQKMKEMEIQQRHGGSPQKPSPRVDQTAAQRTFSQDSSASPPRYQQASLPGTGQAAPDRDRSGSESSRDGHGRQRRTLPRGISTSSDTRSMMPSHPNSQFSTMNRKRDISEPTYLPDTRFNPSSLPGATVSTPNLHAPLGAPPLPPINPRRKNGPTGHYHRGGESPLSGNADSPYDESGDEQRRPLYRATSDQNAERSRHYPPAPTHRPPLPHANMSSNSLPGGMI</sequence>
<dbReference type="OrthoDB" id="5335210at2759"/>
<feature type="compositionally biased region" description="Basic and acidic residues" evidence="1">
    <location>
        <begin position="457"/>
        <end position="477"/>
    </location>
</feature>
<feature type="compositionally biased region" description="Basic and acidic residues" evidence="1">
    <location>
        <begin position="766"/>
        <end position="780"/>
    </location>
</feature>
<feature type="compositionally biased region" description="Polar residues" evidence="1">
    <location>
        <begin position="796"/>
        <end position="820"/>
    </location>
</feature>
<feature type="region of interest" description="Disordered" evidence="1">
    <location>
        <begin position="1"/>
        <end position="49"/>
    </location>
</feature>
<protein>
    <submittedName>
        <fullName evidence="2">Uncharacterized protein</fullName>
    </submittedName>
</protein>
<feature type="compositionally biased region" description="Polar residues" evidence="1">
    <location>
        <begin position="889"/>
        <end position="901"/>
    </location>
</feature>
<feature type="compositionally biased region" description="Polar residues" evidence="1">
    <location>
        <begin position="851"/>
        <end position="872"/>
    </location>
</feature>
<feature type="region of interest" description="Disordered" evidence="1">
    <location>
        <begin position="666"/>
        <end position="995"/>
    </location>
</feature>
<feature type="compositionally biased region" description="Pro residues" evidence="1">
    <location>
        <begin position="971"/>
        <end position="981"/>
    </location>
</feature>
<dbReference type="VEuPathDB" id="FungiDB:A9K55_004276"/>
<organism evidence="2 3">
    <name type="scientific">Cordyceps militaris</name>
    <name type="common">Caterpillar fungus</name>
    <name type="synonym">Clavaria militaris</name>
    <dbReference type="NCBI Taxonomy" id="73501"/>
    <lineage>
        <taxon>Eukaryota</taxon>
        <taxon>Fungi</taxon>
        <taxon>Dikarya</taxon>
        <taxon>Ascomycota</taxon>
        <taxon>Pezizomycotina</taxon>
        <taxon>Sordariomycetes</taxon>
        <taxon>Hypocreomycetidae</taxon>
        <taxon>Hypocreales</taxon>
        <taxon>Cordycipitaceae</taxon>
        <taxon>Cordyceps</taxon>
    </lineage>
</organism>
<feature type="compositionally biased region" description="Basic and acidic residues" evidence="1">
    <location>
        <begin position="711"/>
        <end position="724"/>
    </location>
</feature>
<evidence type="ECO:0000313" key="2">
    <source>
        <dbReference type="EMBL" id="ATY65241.1"/>
    </source>
</evidence>
<feature type="compositionally biased region" description="Basic and acidic residues" evidence="1">
    <location>
        <begin position="826"/>
        <end position="841"/>
    </location>
</feature>
<feature type="region of interest" description="Disordered" evidence="1">
    <location>
        <begin position="301"/>
        <end position="321"/>
    </location>
</feature>
<feature type="compositionally biased region" description="Basic and acidic residues" evidence="1">
    <location>
        <begin position="36"/>
        <end position="46"/>
    </location>
</feature>
<evidence type="ECO:0000256" key="1">
    <source>
        <dbReference type="SAM" id="MobiDB-lite"/>
    </source>
</evidence>
<name>A0A2H4SQ50_CORMI</name>
<feature type="compositionally biased region" description="Polar residues" evidence="1">
    <location>
        <begin position="984"/>
        <end position="995"/>
    </location>
</feature>
<feature type="compositionally biased region" description="Polar residues" evidence="1">
    <location>
        <begin position="581"/>
        <end position="642"/>
    </location>
</feature>
<dbReference type="Proteomes" id="UP000323067">
    <property type="component" value="Chromosome v"/>
</dbReference>
<feature type="compositionally biased region" description="Basic and acidic residues" evidence="1">
    <location>
        <begin position="541"/>
        <end position="553"/>
    </location>
</feature>
<reference evidence="2 3" key="1">
    <citation type="journal article" date="2017" name="BMC Genomics">
        <title>Chromosome level assembly and secondary metabolite potential of the parasitic fungus Cordyceps militaris.</title>
        <authorList>
            <person name="Kramer G.J."/>
            <person name="Nodwell J.R."/>
        </authorList>
    </citation>
    <scope>NUCLEOTIDE SEQUENCE [LARGE SCALE GENOMIC DNA]</scope>
    <source>
        <strain evidence="2 3">ATCC 34164</strain>
    </source>
</reference>
<accession>A0A2H4SQ50</accession>
<dbReference type="EMBL" id="CP023325">
    <property type="protein sequence ID" value="ATY65241.1"/>
    <property type="molecule type" value="Genomic_DNA"/>
</dbReference>
<feature type="region of interest" description="Disordered" evidence="1">
    <location>
        <begin position="336"/>
        <end position="651"/>
    </location>
</feature>
<dbReference type="VEuPathDB" id="FungiDB:CCM_04388"/>
<evidence type="ECO:0000313" key="3">
    <source>
        <dbReference type="Proteomes" id="UP000323067"/>
    </source>
</evidence>
<proteinExistence type="predicted"/>